<accession>A0AAD1R172</accession>
<evidence type="ECO:0000313" key="2">
    <source>
        <dbReference type="Proteomes" id="UP001295444"/>
    </source>
</evidence>
<sequence>METGYAQPKRTTLKKLLEARGGIASSKAKRTLISELMELDRENLAVASPAVHAEETEQMREIRELLSLFSPNPTPEIILRIILNADTKAKAQRALQVHLLKIQ</sequence>
<name>A0AAD1R172_PELCU</name>
<gene>
    <name evidence="1" type="ORF">PECUL_23A011111</name>
</gene>
<reference evidence="1" key="1">
    <citation type="submission" date="2022-03" db="EMBL/GenBank/DDBJ databases">
        <authorList>
            <person name="Alioto T."/>
            <person name="Alioto T."/>
            <person name="Gomez Garrido J."/>
        </authorList>
    </citation>
    <scope>NUCLEOTIDE SEQUENCE</scope>
</reference>
<evidence type="ECO:0000313" key="1">
    <source>
        <dbReference type="EMBL" id="CAH2221404.1"/>
    </source>
</evidence>
<dbReference type="Proteomes" id="UP001295444">
    <property type="component" value="Chromosome 01"/>
</dbReference>
<keyword evidence="2" id="KW-1185">Reference proteome</keyword>
<organism evidence="1 2">
    <name type="scientific">Pelobates cultripes</name>
    <name type="common">Western spadefoot toad</name>
    <dbReference type="NCBI Taxonomy" id="61616"/>
    <lineage>
        <taxon>Eukaryota</taxon>
        <taxon>Metazoa</taxon>
        <taxon>Chordata</taxon>
        <taxon>Craniata</taxon>
        <taxon>Vertebrata</taxon>
        <taxon>Euteleostomi</taxon>
        <taxon>Amphibia</taxon>
        <taxon>Batrachia</taxon>
        <taxon>Anura</taxon>
        <taxon>Pelobatoidea</taxon>
        <taxon>Pelobatidae</taxon>
        <taxon>Pelobates</taxon>
    </lineage>
</organism>
<protein>
    <submittedName>
        <fullName evidence="1">Uncharacterized protein</fullName>
    </submittedName>
</protein>
<proteinExistence type="predicted"/>
<dbReference type="AlphaFoldDB" id="A0AAD1R172"/>
<dbReference type="EMBL" id="OW240912">
    <property type="protein sequence ID" value="CAH2221404.1"/>
    <property type="molecule type" value="Genomic_DNA"/>
</dbReference>